<protein>
    <submittedName>
        <fullName evidence="1">Uncharacterized protein</fullName>
    </submittedName>
</protein>
<keyword evidence="2" id="KW-1185">Reference proteome</keyword>
<proteinExistence type="predicted"/>
<dbReference type="Pfam" id="PF20370">
    <property type="entry name" value="DUF6665"/>
    <property type="match status" value="1"/>
</dbReference>
<reference evidence="1 2" key="1">
    <citation type="journal article" date="2013" name="Int. J. Syst. Evol. Microbiol.">
        <title>Hoeflea suaedae sp. nov., an endophytic bacterium isolated from the root of the halophyte Suaeda maritima.</title>
        <authorList>
            <person name="Chung E.J."/>
            <person name="Park J.A."/>
            <person name="Pramanik P."/>
            <person name="Bibi F."/>
            <person name="Jeon C.O."/>
            <person name="Chung Y.R."/>
        </authorList>
    </citation>
    <scope>NUCLEOTIDE SEQUENCE [LARGE SCALE GENOMIC DNA]</scope>
    <source>
        <strain evidence="1 2">YC6898</strain>
    </source>
</reference>
<organism evidence="1 2">
    <name type="scientific">Pseudohoeflea suaedae</name>
    <dbReference type="NCBI Taxonomy" id="877384"/>
    <lineage>
        <taxon>Bacteria</taxon>
        <taxon>Pseudomonadati</taxon>
        <taxon>Pseudomonadota</taxon>
        <taxon>Alphaproteobacteria</taxon>
        <taxon>Hyphomicrobiales</taxon>
        <taxon>Rhizobiaceae</taxon>
        <taxon>Pseudohoeflea</taxon>
    </lineage>
</organism>
<dbReference type="EMBL" id="SMSI01000001">
    <property type="protein sequence ID" value="TDH38503.1"/>
    <property type="molecule type" value="Genomic_DNA"/>
</dbReference>
<dbReference type="InterPro" id="IPR046606">
    <property type="entry name" value="DUF6665"/>
</dbReference>
<evidence type="ECO:0000313" key="2">
    <source>
        <dbReference type="Proteomes" id="UP000295131"/>
    </source>
</evidence>
<accession>A0A4R5PNT7</accession>
<dbReference type="RefSeq" id="WP_133283338.1">
    <property type="nucleotide sequence ID" value="NZ_SMSI01000001.1"/>
</dbReference>
<sequence length="113" mass="12664">MPVELSHDMIRKFEEISGIAPIEVQASEEQAYSLGKAGRDVEMAIIRLNETSPGSSERDECLWDASDAVWRYFIQREACGVRDHRQAIRFYGIPGEVLARLGGTRPRKSGAAR</sequence>
<dbReference type="Proteomes" id="UP000295131">
    <property type="component" value="Unassembled WGS sequence"/>
</dbReference>
<comment type="caution">
    <text evidence="1">The sequence shown here is derived from an EMBL/GenBank/DDBJ whole genome shotgun (WGS) entry which is preliminary data.</text>
</comment>
<evidence type="ECO:0000313" key="1">
    <source>
        <dbReference type="EMBL" id="TDH38503.1"/>
    </source>
</evidence>
<dbReference type="OrthoDB" id="9814981at2"/>
<gene>
    <name evidence="1" type="ORF">E2A64_05200</name>
</gene>
<dbReference type="AlphaFoldDB" id="A0A4R5PNT7"/>
<name>A0A4R5PNT7_9HYPH</name>